<dbReference type="AlphaFoldDB" id="A0A100WQC2"/>
<dbReference type="InterPro" id="IPR048000">
    <property type="entry name" value="TnsA-like"/>
</dbReference>
<feature type="domain" description="TnsA endonuclease N-terminal" evidence="1">
    <location>
        <begin position="90"/>
        <end position="163"/>
    </location>
</feature>
<sequence>MATPRLRSLPRNVTDVTRLLACVDGSVQNLQVSPDVGSVQLERTTPIRDFFSWPGKRNYEGLYWSSTNRRHVDFESLLEREYLLAADNASDIVAIAAQPLALLWPRDTRGNRDHVPDFFVRLANGDGRLVDVRSSKGAEKHAEQSALTRRICDEIGWDYEVFTGLPPELAHNLRWLAGYRHDRSAPPSTEIAESIEHCFAAPVPLRLGLDEASSRTGQSIELTTAHVLHLIWRKKLATDMTRPLSMSSEVWA</sequence>
<accession>A0A100WQC2</accession>
<dbReference type="EMBL" id="BCSZ01000026">
    <property type="protein sequence ID" value="GAT02583.1"/>
    <property type="molecule type" value="Genomic_DNA"/>
</dbReference>
<proteinExistence type="predicted"/>
<dbReference type="Proteomes" id="UP000069705">
    <property type="component" value="Unassembled WGS sequence"/>
</dbReference>
<dbReference type="Pfam" id="PF08722">
    <property type="entry name" value="Tn7_TnsA-like_N"/>
    <property type="match status" value="1"/>
</dbReference>
<name>A0A100WQC2_MYCFO</name>
<evidence type="ECO:0000313" key="3">
    <source>
        <dbReference type="Proteomes" id="UP000069705"/>
    </source>
</evidence>
<comment type="caution">
    <text evidence="2">The sequence shown here is derived from an EMBL/GenBank/DDBJ whole genome shotgun (WGS) entry which is preliminary data.</text>
</comment>
<protein>
    <recommendedName>
        <fullName evidence="1">TnsA endonuclease N-terminal domain-containing protein</fullName>
    </recommendedName>
</protein>
<evidence type="ECO:0000259" key="1">
    <source>
        <dbReference type="Pfam" id="PF08722"/>
    </source>
</evidence>
<dbReference type="InterPro" id="IPR014833">
    <property type="entry name" value="TnsA_N"/>
</dbReference>
<gene>
    <name evidence="2" type="ORF">RMCFA_2695</name>
</gene>
<evidence type="ECO:0000313" key="2">
    <source>
        <dbReference type="EMBL" id="GAT02583.1"/>
    </source>
</evidence>
<organism evidence="2 3">
    <name type="scientific">Mycolicibacterium fortuitum subsp. acetamidolyticum</name>
    <dbReference type="NCBI Taxonomy" id="144550"/>
    <lineage>
        <taxon>Bacteria</taxon>
        <taxon>Bacillati</taxon>
        <taxon>Actinomycetota</taxon>
        <taxon>Actinomycetes</taxon>
        <taxon>Mycobacteriales</taxon>
        <taxon>Mycobacteriaceae</taxon>
        <taxon>Mycolicibacterium</taxon>
    </lineage>
</organism>
<reference evidence="2 3" key="1">
    <citation type="journal article" date="2016" name="Genome Announc.">
        <title>Draft Genome Sequences of Five Rapidly Growing Mycobacterium Species, M. thermoresistibile, M. fortuitum subsp. acetamidolyticum, M. canariasense, M. brisbanense, and M. novocastrense.</title>
        <authorList>
            <person name="Katahira K."/>
            <person name="Ogura Y."/>
            <person name="Gotoh Y."/>
            <person name="Hayashi T."/>
        </authorList>
    </citation>
    <scope>NUCLEOTIDE SEQUENCE [LARGE SCALE GENOMIC DNA]</scope>
    <source>
        <strain evidence="2 3">JCM6368</strain>
    </source>
</reference>
<dbReference type="NCBIfam" id="NF033179">
    <property type="entry name" value="TnsA_like_Actin"/>
    <property type="match status" value="1"/>
</dbReference>
<reference evidence="3" key="2">
    <citation type="submission" date="2016-02" db="EMBL/GenBank/DDBJ databases">
        <title>Draft genome sequence of five rapidly growing Mycobacterium species.</title>
        <authorList>
            <person name="Katahira K."/>
            <person name="Gotou Y."/>
            <person name="Iida K."/>
            <person name="Ogura Y."/>
            <person name="Hayashi T."/>
        </authorList>
    </citation>
    <scope>NUCLEOTIDE SEQUENCE [LARGE SCALE GENOMIC DNA]</scope>
    <source>
        <strain evidence="3">JCM6368</strain>
    </source>
</reference>